<dbReference type="PANTHER" id="PTHR31321">
    <property type="entry name" value="ACYL-COA THIOESTER HYDROLASE YBHC-RELATED"/>
    <property type="match status" value="1"/>
</dbReference>
<comment type="caution">
    <text evidence="7">The sequence shown here is derived from an EMBL/GenBank/DDBJ whole genome shotgun (WGS) entry which is preliminary data.</text>
</comment>
<evidence type="ECO:0000256" key="2">
    <source>
        <dbReference type="ARBA" id="ARBA00022801"/>
    </source>
</evidence>
<keyword evidence="2 5" id="KW-0378">Hydrolase</keyword>
<dbReference type="InterPro" id="IPR033131">
    <property type="entry name" value="Pectinesterase_Asp_AS"/>
</dbReference>
<evidence type="ECO:0000256" key="4">
    <source>
        <dbReference type="PROSITE-ProRule" id="PRU10040"/>
    </source>
</evidence>
<keyword evidence="8" id="KW-1185">Reference proteome</keyword>
<dbReference type="PROSITE" id="PS00503">
    <property type="entry name" value="PECTINESTERASE_2"/>
    <property type="match status" value="1"/>
</dbReference>
<dbReference type="RefSeq" id="WP_018474262.1">
    <property type="nucleotide sequence ID" value="NZ_BMWX01000001.1"/>
</dbReference>
<dbReference type="AlphaFoldDB" id="A0A918UJ57"/>
<proteinExistence type="inferred from homology"/>
<comment type="pathway">
    <text evidence="5">Glycan metabolism; pectin degradation; 2-dehydro-3-deoxy-D-gluconate from pectin: step 1/5.</text>
</comment>
<sequence>MKFNFGVFGLMLWLSISAAMAQQTSEITVAQDGSGDFVTIQEAFDHVPDFRKKVTVIHLKPGIYKEKLTLASTKTNIQLIGEDPLSTKITYDDYASKENSFGEEMGTTGSSTFFVFGDGFTAKNITFENSSGPVGQAVAVRVDGDKVVFENCRFLGNQDTLYPHGKYSRQYYKNCYIEGTTDFIFGWSTVVFDQCEIFSKSGGHYITAASTEKGNLHGFVFLNCQLTGDAPEASVYLGRPWRPYAQTVFIGCEMGKHIKAEGWHNWGKPEAEENSFYAEYQSTGPGAAPEDRVIWSWQLTTDIAKAYSLKNILAGDDKWDPAAQLNLE</sequence>
<reference evidence="7" key="1">
    <citation type="journal article" date="2014" name="Int. J. Syst. Evol. Microbiol.">
        <title>Complete genome sequence of Corynebacterium casei LMG S-19264T (=DSM 44701T), isolated from a smear-ripened cheese.</title>
        <authorList>
            <consortium name="US DOE Joint Genome Institute (JGI-PGF)"/>
            <person name="Walter F."/>
            <person name="Albersmeier A."/>
            <person name="Kalinowski J."/>
            <person name="Ruckert C."/>
        </authorList>
    </citation>
    <scope>NUCLEOTIDE SEQUENCE</scope>
    <source>
        <strain evidence="7">KCTC 12368</strain>
    </source>
</reference>
<protein>
    <recommendedName>
        <fullName evidence="5">Pectinesterase</fullName>
        <ecNumber evidence="5">3.1.1.11</ecNumber>
    </recommendedName>
</protein>
<dbReference type="GO" id="GO:0030599">
    <property type="term" value="F:pectinesterase activity"/>
    <property type="evidence" value="ECO:0007669"/>
    <property type="project" value="UniProtKB-UniRule"/>
</dbReference>
<feature type="signal peptide" evidence="5">
    <location>
        <begin position="1"/>
        <end position="21"/>
    </location>
</feature>
<dbReference type="GO" id="GO:0045490">
    <property type="term" value="P:pectin catabolic process"/>
    <property type="evidence" value="ECO:0007669"/>
    <property type="project" value="UniProtKB-UniRule"/>
</dbReference>
<dbReference type="PANTHER" id="PTHR31321:SF57">
    <property type="entry name" value="PECTINESTERASE 53-RELATED"/>
    <property type="match status" value="1"/>
</dbReference>
<dbReference type="InterPro" id="IPR012334">
    <property type="entry name" value="Pectin_lyas_fold"/>
</dbReference>
<feature type="chain" id="PRO_5038169062" description="Pectinesterase" evidence="5">
    <location>
        <begin position="22"/>
        <end position="328"/>
    </location>
</feature>
<comment type="similarity">
    <text evidence="1">Belongs to the pectinesterase family.</text>
</comment>
<dbReference type="Gene3D" id="2.160.20.10">
    <property type="entry name" value="Single-stranded right-handed beta-helix, Pectin lyase-like"/>
    <property type="match status" value="1"/>
</dbReference>
<keyword evidence="3 5" id="KW-0063">Aspartyl esterase</keyword>
<dbReference type="GO" id="GO:0042545">
    <property type="term" value="P:cell wall modification"/>
    <property type="evidence" value="ECO:0007669"/>
    <property type="project" value="UniProtKB-UniRule"/>
</dbReference>
<evidence type="ECO:0000256" key="3">
    <source>
        <dbReference type="ARBA" id="ARBA00023085"/>
    </source>
</evidence>
<dbReference type="Pfam" id="PF01095">
    <property type="entry name" value="Pectinesterase"/>
    <property type="match status" value="1"/>
</dbReference>
<organism evidence="7 8">
    <name type="scientific">Echinicola pacifica</name>
    <dbReference type="NCBI Taxonomy" id="346377"/>
    <lineage>
        <taxon>Bacteria</taxon>
        <taxon>Pseudomonadati</taxon>
        <taxon>Bacteroidota</taxon>
        <taxon>Cytophagia</taxon>
        <taxon>Cytophagales</taxon>
        <taxon>Cyclobacteriaceae</taxon>
        <taxon>Echinicola</taxon>
    </lineage>
</organism>
<dbReference type="Proteomes" id="UP000619457">
    <property type="component" value="Unassembled WGS sequence"/>
</dbReference>
<dbReference type="EMBL" id="BMWX01000001">
    <property type="protein sequence ID" value="GGZ15693.1"/>
    <property type="molecule type" value="Genomic_DNA"/>
</dbReference>
<evidence type="ECO:0000313" key="8">
    <source>
        <dbReference type="Proteomes" id="UP000619457"/>
    </source>
</evidence>
<dbReference type="SUPFAM" id="SSF51126">
    <property type="entry name" value="Pectin lyase-like"/>
    <property type="match status" value="1"/>
</dbReference>
<evidence type="ECO:0000313" key="7">
    <source>
        <dbReference type="EMBL" id="GGZ15693.1"/>
    </source>
</evidence>
<gene>
    <name evidence="7" type="ORF">GCM10007049_04850</name>
</gene>
<comment type="catalytic activity">
    <reaction evidence="5">
        <text>[(1-&gt;4)-alpha-D-galacturonosyl methyl ester](n) + n H2O = [(1-&gt;4)-alpha-D-galacturonosyl](n) + n methanol + n H(+)</text>
        <dbReference type="Rhea" id="RHEA:22380"/>
        <dbReference type="Rhea" id="RHEA-COMP:14570"/>
        <dbReference type="Rhea" id="RHEA-COMP:14573"/>
        <dbReference type="ChEBI" id="CHEBI:15377"/>
        <dbReference type="ChEBI" id="CHEBI:15378"/>
        <dbReference type="ChEBI" id="CHEBI:17790"/>
        <dbReference type="ChEBI" id="CHEBI:140522"/>
        <dbReference type="ChEBI" id="CHEBI:140523"/>
        <dbReference type="EC" id="3.1.1.11"/>
    </reaction>
</comment>
<dbReference type="FunFam" id="2.160.20.10:FF:000052">
    <property type="entry name" value="Pectinesterase"/>
    <property type="match status" value="1"/>
</dbReference>
<dbReference type="EC" id="3.1.1.11" evidence="5"/>
<keyword evidence="5" id="KW-0732">Signal</keyword>
<evidence type="ECO:0000259" key="6">
    <source>
        <dbReference type="Pfam" id="PF01095"/>
    </source>
</evidence>
<dbReference type="InterPro" id="IPR000070">
    <property type="entry name" value="Pectinesterase_cat"/>
</dbReference>
<reference evidence="7" key="2">
    <citation type="submission" date="2020-09" db="EMBL/GenBank/DDBJ databases">
        <authorList>
            <person name="Sun Q."/>
            <person name="Kim S."/>
        </authorList>
    </citation>
    <scope>NUCLEOTIDE SEQUENCE</scope>
    <source>
        <strain evidence="7">KCTC 12368</strain>
    </source>
</reference>
<evidence type="ECO:0000256" key="5">
    <source>
        <dbReference type="RuleBase" id="RU000589"/>
    </source>
</evidence>
<dbReference type="GO" id="GO:0009279">
    <property type="term" value="C:cell outer membrane"/>
    <property type="evidence" value="ECO:0007669"/>
    <property type="project" value="TreeGrafter"/>
</dbReference>
<dbReference type="InterPro" id="IPR011050">
    <property type="entry name" value="Pectin_lyase_fold/virulence"/>
</dbReference>
<name>A0A918UJ57_9BACT</name>
<accession>A0A918UJ57</accession>
<evidence type="ECO:0000256" key="1">
    <source>
        <dbReference type="ARBA" id="ARBA00008891"/>
    </source>
</evidence>
<feature type="active site" evidence="4">
    <location>
        <position position="182"/>
    </location>
</feature>
<feature type="domain" description="Pectinesterase catalytic" evidence="6">
    <location>
        <begin position="27"/>
        <end position="315"/>
    </location>
</feature>